<feature type="domain" description="PDZ" evidence="4">
    <location>
        <begin position="286"/>
        <end position="365"/>
    </location>
</feature>
<dbReference type="SUPFAM" id="SSF50156">
    <property type="entry name" value="PDZ domain-like"/>
    <property type="match status" value="1"/>
</dbReference>
<keyword evidence="1" id="KW-0645">Protease</keyword>
<name>A0A2D0MYU6_FLAN2</name>
<dbReference type="SUPFAM" id="SSF50494">
    <property type="entry name" value="Trypsin-like serine proteases"/>
    <property type="match status" value="1"/>
</dbReference>
<feature type="transmembrane region" description="Helical" evidence="3">
    <location>
        <begin position="7"/>
        <end position="25"/>
    </location>
</feature>
<dbReference type="Proteomes" id="UP000223913">
    <property type="component" value="Unassembled WGS sequence"/>
</dbReference>
<dbReference type="Pfam" id="PF13180">
    <property type="entry name" value="PDZ_2"/>
    <property type="match status" value="1"/>
</dbReference>
<dbReference type="InterPro" id="IPR001478">
    <property type="entry name" value="PDZ"/>
</dbReference>
<dbReference type="SMART" id="SM00228">
    <property type="entry name" value="PDZ"/>
    <property type="match status" value="1"/>
</dbReference>
<keyword evidence="6" id="KW-1185">Reference proteome</keyword>
<sequence>MKQLFSMLIAGMLGGLITFGGIYLLQDDQDAANLSALPTSHFVKNVNRSPVTAPTTKFPFDFKDAARKSMPAVVHISSKVSGNGQEEGMNPLRYFFDNGDAPQVGTGSGVIYTSDGYIITNNHVVDNADEIEVTLFDNRTFEGRVIGTDKKTDLAIVKIEGVDLPTLEVGDSDSAEIGEWVLAVGNPFDLTSTVTAGIISAKGRSIRILGGGDAIEAFIQTDAAVNPGNSGGALIDTDGRLLGINTAIATRTGAYQGYSFAIPVNLVTRIVDDIIEYGSFQRAYLGVSIAEMDSEDAEELGIDLSQGVIILDLVDGGSAQYAGLLPKDIITRINGKEIKGVPELQETVGRAKVGDQIMVTVMRRGQEVEVPVRLKAYDN</sequence>
<dbReference type="InterPro" id="IPR051201">
    <property type="entry name" value="Chloro_Bact_Ser_Proteases"/>
</dbReference>
<comment type="caution">
    <text evidence="5">The sequence shown here is derived from an EMBL/GenBank/DDBJ whole genome shotgun (WGS) entry which is preliminary data.</text>
</comment>
<dbReference type="Gene3D" id="2.40.10.120">
    <property type="match status" value="1"/>
</dbReference>
<protein>
    <submittedName>
        <fullName evidence="5">Peptidase A2</fullName>
    </submittedName>
</protein>
<dbReference type="InterPro" id="IPR009003">
    <property type="entry name" value="Peptidase_S1_PA"/>
</dbReference>
<evidence type="ECO:0000313" key="5">
    <source>
        <dbReference type="EMBL" id="PHN01296.1"/>
    </source>
</evidence>
<accession>A0A2D0MYU6</accession>
<dbReference type="PANTHER" id="PTHR43343:SF3">
    <property type="entry name" value="PROTEASE DO-LIKE 8, CHLOROPLASTIC"/>
    <property type="match status" value="1"/>
</dbReference>
<evidence type="ECO:0000256" key="1">
    <source>
        <dbReference type="ARBA" id="ARBA00022670"/>
    </source>
</evidence>
<dbReference type="Pfam" id="PF13365">
    <property type="entry name" value="Trypsin_2"/>
    <property type="match status" value="1"/>
</dbReference>
<proteinExistence type="predicted"/>
<dbReference type="PRINTS" id="PR00834">
    <property type="entry name" value="PROTEASES2C"/>
</dbReference>
<dbReference type="RefSeq" id="WP_099155269.1">
    <property type="nucleotide sequence ID" value="NZ_PDUD01000057.1"/>
</dbReference>
<evidence type="ECO:0000313" key="6">
    <source>
        <dbReference type="Proteomes" id="UP000223913"/>
    </source>
</evidence>
<dbReference type="GO" id="GO:0006508">
    <property type="term" value="P:proteolysis"/>
    <property type="evidence" value="ECO:0007669"/>
    <property type="project" value="UniProtKB-KW"/>
</dbReference>
<reference evidence="5 6" key="1">
    <citation type="submission" date="2017-10" db="EMBL/GenBank/DDBJ databases">
        <title>The draft genome sequence of Lewinella nigricans NBRC 102662.</title>
        <authorList>
            <person name="Wang K."/>
        </authorList>
    </citation>
    <scope>NUCLEOTIDE SEQUENCE [LARGE SCALE GENOMIC DNA]</scope>
    <source>
        <strain evidence="5 6">NBRC 102662</strain>
    </source>
</reference>
<dbReference type="OrthoDB" id="9758917at2"/>
<evidence type="ECO:0000256" key="3">
    <source>
        <dbReference type="SAM" id="Phobius"/>
    </source>
</evidence>
<dbReference type="Gene3D" id="2.30.42.10">
    <property type="match status" value="1"/>
</dbReference>
<keyword evidence="3" id="KW-1133">Transmembrane helix</keyword>
<dbReference type="InterPro" id="IPR036034">
    <property type="entry name" value="PDZ_sf"/>
</dbReference>
<evidence type="ECO:0000256" key="2">
    <source>
        <dbReference type="ARBA" id="ARBA00022801"/>
    </source>
</evidence>
<dbReference type="PANTHER" id="PTHR43343">
    <property type="entry name" value="PEPTIDASE S12"/>
    <property type="match status" value="1"/>
</dbReference>
<keyword evidence="3" id="KW-0472">Membrane</keyword>
<keyword evidence="3" id="KW-0812">Transmembrane</keyword>
<dbReference type="GO" id="GO:0004252">
    <property type="term" value="F:serine-type endopeptidase activity"/>
    <property type="evidence" value="ECO:0007669"/>
    <property type="project" value="InterPro"/>
</dbReference>
<organism evidence="5 6">
    <name type="scientific">Flavilitoribacter nigricans (strain ATCC 23147 / DSM 23189 / NBRC 102662 / NCIMB 1420 / SS-2)</name>
    <name type="common">Lewinella nigricans</name>
    <dbReference type="NCBI Taxonomy" id="1122177"/>
    <lineage>
        <taxon>Bacteria</taxon>
        <taxon>Pseudomonadati</taxon>
        <taxon>Bacteroidota</taxon>
        <taxon>Saprospiria</taxon>
        <taxon>Saprospirales</taxon>
        <taxon>Lewinellaceae</taxon>
        <taxon>Flavilitoribacter</taxon>
    </lineage>
</organism>
<dbReference type="PROSITE" id="PS50106">
    <property type="entry name" value="PDZ"/>
    <property type="match status" value="1"/>
</dbReference>
<evidence type="ECO:0000259" key="4">
    <source>
        <dbReference type="PROSITE" id="PS50106"/>
    </source>
</evidence>
<dbReference type="EMBL" id="PDUD01000057">
    <property type="protein sequence ID" value="PHN01296.1"/>
    <property type="molecule type" value="Genomic_DNA"/>
</dbReference>
<dbReference type="AlphaFoldDB" id="A0A2D0MYU6"/>
<dbReference type="InterPro" id="IPR001940">
    <property type="entry name" value="Peptidase_S1C"/>
</dbReference>
<keyword evidence="2" id="KW-0378">Hydrolase</keyword>
<gene>
    <name evidence="5" type="ORF">CRP01_37680</name>
</gene>